<evidence type="ECO:0000313" key="2">
    <source>
        <dbReference type="EMBL" id="PWE55944.1"/>
    </source>
</evidence>
<comment type="caution">
    <text evidence="2">The sequence shown here is derived from an EMBL/GenBank/DDBJ whole genome shotgun (WGS) entry which is preliminary data.</text>
</comment>
<dbReference type="Proteomes" id="UP000245252">
    <property type="component" value="Unassembled WGS sequence"/>
</dbReference>
<name>A0A2U2DRK6_9HYPH</name>
<reference evidence="2 3" key="1">
    <citation type="submission" date="2018-05" db="EMBL/GenBank/DDBJ databases">
        <title>The draft genome of strain NS-104.</title>
        <authorList>
            <person name="Hang P."/>
            <person name="Jiang J."/>
        </authorList>
    </citation>
    <scope>NUCLEOTIDE SEQUENCE [LARGE SCALE GENOMIC DNA]</scope>
    <source>
        <strain evidence="2 3">NS-104</strain>
    </source>
</reference>
<dbReference type="EMBL" id="QFBC01000004">
    <property type="protein sequence ID" value="PWE55944.1"/>
    <property type="molecule type" value="Genomic_DNA"/>
</dbReference>
<keyword evidence="1" id="KW-0812">Transmembrane</keyword>
<accession>A0A2U2DRK6</accession>
<keyword evidence="3" id="KW-1185">Reference proteome</keyword>
<feature type="transmembrane region" description="Helical" evidence="1">
    <location>
        <begin position="18"/>
        <end position="38"/>
    </location>
</feature>
<evidence type="ECO:0000313" key="3">
    <source>
        <dbReference type="Proteomes" id="UP000245252"/>
    </source>
</evidence>
<sequence>MAINEILGYTTTTARRRAFFNFSTLIYCTGEATFFLLVNEFRKTGKKRQAIFLKEAYLEEKDFGVAVNTFVAGGLNIKGAAFDRKAFGKSVIDQVDSVGRTSVDKIKRGGLINFIGGKLGRDATGIHPDIFDELLDMAAVDLSGNMGANQQVYGSAGKFKPNGSYQPNPKFQQHLPAFRTKLEALKFDTASLGIF</sequence>
<keyword evidence="1" id="KW-0472">Membrane</keyword>
<organism evidence="2 3">
    <name type="scientific">Metarhizobium album</name>
    <dbReference type="NCBI Taxonomy" id="2182425"/>
    <lineage>
        <taxon>Bacteria</taxon>
        <taxon>Pseudomonadati</taxon>
        <taxon>Pseudomonadota</taxon>
        <taxon>Alphaproteobacteria</taxon>
        <taxon>Hyphomicrobiales</taxon>
        <taxon>Rhizobiaceae</taxon>
        <taxon>Metarhizobium</taxon>
    </lineage>
</organism>
<protein>
    <submittedName>
        <fullName evidence="2">Uncharacterized protein</fullName>
    </submittedName>
</protein>
<proteinExistence type="predicted"/>
<keyword evidence="1" id="KW-1133">Transmembrane helix</keyword>
<dbReference type="AlphaFoldDB" id="A0A2U2DRK6"/>
<gene>
    <name evidence="2" type="ORF">DEM27_10850</name>
</gene>
<evidence type="ECO:0000256" key="1">
    <source>
        <dbReference type="SAM" id="Phobius"/>
    </source>
</evidence>